<keyword evidence="1" id="KW-0802">TPR repeat</keyword>
<evidence type="ECO:0000313" key="4">
    <source>
        <dbReference type="Proteomes" id="UP000325517"/>
    </source>
</evidence>
<reference evidence="3 4" key="1">
    <citation type="submission" date="2018-07" db="EMBL/GenBank/DDBJ databases">
        <title>Complete genome sequence of Psychrobacillus sp. PB01, isolated from iceberg, and comparative genome analysis of Psychrobacillus strains.</title>
        <authorList>
            <person name="Lee P.C."/>
        </authorList>
    </citation>
    <scope>NUCLEOTIDE SEQUENCE [LARGE SCALE GENOMIC DNA]</scope>
    <source>
        <strain evidence="3 4">PB01</strain>
    </source>
</reference>
<evidence type="ECO:0000259" key="2">
    <source>
        <dbReference type="PROSITE" id="PS50943"/>
    </source>
</evidence>
<dbReference type="SUPFAM" id="SSF48452">
    <property type="entry name" value="TPR-like"/>
    <property type="match status" value="1"/>
</dbReference>
<evidence type="ECO:0000256" key="1">
    <source>
        <dbReference type="PROSITE-ProRule" id="PRU00339"/>
    </source>
</evidence>
<dbReference type="Gene3D" id="1.25.40.10">
    <property type="entry name" value="Tetratricopeptide repeat domain"/>
    <property type="match status" value="1"/>
</dbReference>
<dbReference type="OrthoDB" id="252257at2"/>
<dbReference type="AlphaFoldDB" id="A0A5J6SSW8"/>
<feature type="domain" description="HTH cro/C1-type" evidence="2">
    <location>
        <begin position="17"/>
        <end position="71"/>
    </location>
</feature>
<dbReference type="InterPro" id="IPR010982">
    <property type="entry name" value="Lambda_DNA-bd_dom_sf"/>
</dbReference>
<dbReference type="SMART" id="SM00530">
    <property type="entry name" value="HTH_XRE"/>
    <property type="match status" value="1"/>
</dbReference>
<protein>
    <submittedName>
        <fullName evidence="3">XRE family transcriptional regulator</fullName>
    </submittedName>
</protein>
<keyword evidence="4" id="KW-1185">Reference proteome</keyword>
<evidence type="ECO:0000313" key="3">
    <source>
        <dbReference type="EMBL" id="QFG01097.1"/>
    </source>
</evidence>
<dbReference type="KEGG" id="psyo:PB01_04230"/>
<gene>
    <name evidence="3" type="ORF">PB01_04230</name>
</gene>
<dbReference type="InterPro" id="IPR011990">
    <property type="entry name" value="TPR-like_helical_dom_sf"/>
</dbReference>
<dbReference type="PROSITE" id="PS50943">
    <property type="entry name" value="HTH_CROC1"/>
    <property type="match status" value="1"/>
</dbReference>
<organism evidence="3 4">
    <name type="scientific">Psychrobacillus glaciei</name>
    <dbReference type="NCBI Taxonomy" id="2283160"/>
    <lineage>
        <taxon>Bacteria</taxon>
        <taxon>Bacillati</taxon>
        <taxon>Bacillota</taxon>
        <taxon>Bacilli</taxon>
        <taxon>Bacillales</taxon>
        <taxon>Bacillaceae</taxon>
        <taxon>Psychrobacillus</taxon>
    </lineage>
</organism>
<dbReference type="EMBL" id="CP031223">
    <property type="protein sequence ID" value="QFG01097.1"/>
    <property type="molecule type" value="Genomic_DNA"/>
</dbReference>
<dbReference type="Pfam" id="PF01381">
    <property type="entry name" value="HTH_3"/>
    <property type="match status" value="1"/>
</dbReference>
<dbReference type="SUPFAM" id="SSF47413">
    <property type="entry name" value="lambda repressor-like DNA-binding domains"/>
    <property type="match status" value="1"/>
</dbReference>
<dbReference type="InterPro" id="IPR001387">
    <property type="entry name" value="Cro/C1-type_HTH"/>
</dbReference>
<accession>A0A5J6SSW8</accession>
<dbReference type="CDD" id="cd00093">
    <property type="entry name" value="HTH_XRE"/>
    <property type="match status" value="1"/>
</dbReference>
<sequence>MAENAKELVIIIQGKIIKFHRELQHLSQSDLGKGICSKTHISKIERGITEVSKDTIKVLAKRLCIDMQAEIETYLSIECLLKEWHDSIILKLNSKAERIKEELEGIVLLQIPDFYRSKTLILTRYYLLIEEGTLAETLIKEMDSWQDLTPYDKNMLLHIKGEFFINYHQEHYKAISYLKLIDITYYNNPEYYYHLAVAYHCMDSRVLTYYYANKALTFFSKTHSFTRIIETEMLMLIQVEQEEHFDPKDSGYPRLIEMADNYGLTEQKAKLLYNYAYHQFRTGSYDRALEYYRQSLEIRKPTNSLYLMSLEGYLNASTKLGVASDKELLRLAKKGFSLANKLNEPMLKHFFHLHILKIQNYRDQYFNYLETIVYPLFKNMGYGTAAEAYEIKLFDYYTEKGEMELANKYALPILEKYRKNNELV</sequence>
<dbReference type="Proteomes" id="UP000325517">
    <property type="component" value="Chromosome"/>
</dbReference>
<dbReference type="InterPro" id="IPR019734">
    <property type="entry name" value="TPR_rpt"/>
</dbReference>
<name>A0A5J6SSW8_9BACI</name>
<dbReference type="SMART" id="SM00028">
    <property type="entry name" value="TPR"/>
    <property type="match status" value="2"/>
</dbReference>
<dbReference type="PROSITE" id="PS50005">
    <property type="entry name" value="TPR"/>
    <property type="match status" value="1"/>
</dbReference>
<proteinExistence type="predicted"/>
<feature type="repeat" description="TPR" evidence="1">
    <location>
        <begin position="269"/>
        <end position="302"/>
    </location>
</feature>
<dbReference type="Gene3D" id="1.10.260.40">
    <property type="entry name" value="lambda repressor-like DNA-binding domains"/>
    <property type="match status" value="1"/>
</dbReference>
<dbReference type="GO" id="GO:0003677">
    <property type="term" value="F:DNA binding"/>
    <property type="evidence" value="ECO:0007669"/>
    <property type="project" value="InterPro"/>
</dbReference>